<dbReference type="Pfam" id="PF01510">
    <property type="entry name" value="Amidase_2"/>
    <property type="match status" value="1"/>
</dbReference>
<dbReference type="Gene3D" id="3.40.80.10">
    <property type="entry name" value="Peptidoglycan recognition protein-like"/>
    <property type="match status" value="1"/>
</dbReference>
<dbReference type="Proteomes" id="UP000186917">
    <property type="component" value="Unassembled WGS sequence"/>
</dbReference>
<keyword evidence="3" id="KW-0378">Hydrolase</keyword>
<dbReference type="InterPro" id="IPR002502">
    <property type="entry name" value="Amidase_domain"/>
</dbReference>
<evidence type="ECO:0000313" key="7">
    <source>
        <dbReference type="Proteomes" id="UP000186917"/>
    </source>
</evidence>
<dbReference type="GO" id="GO:0009253">
    <property type="term" value="P:peptidoglycan catabolic process"/>
    <property type="evidence" value="ECO:0007669"/>
    <property type="project" value="InterPro"/>
</dbReference>
<dbReference type="InterPro" id="IPR051206">
    <property type="entry name" value="NAMLAA_amidase_2"/>
</dbReference>
<evidence type="ECO:0000313" key="6">
    <source>
        <dbReference type="EMBL" id="SIT15398.1"/>
    </source>
</evidence>
<dbReference type="PANTHER" id="PTHR30417:SF1">
    <property type="entry name" value="N-ACETYLMURAMOYL-L-ALANINE AMIDASE AMID"/>
    <property type="match status" value="1"/>
</dbReference>
<feature type="domain" description="N-acetylmuramoyl-L-alanine amidase" evidence="5">
    <location>
        <begin position="76"/>
        <end position="207"/>
    </location>
</feature>
<reference evidence="7" key="1">
    <citation type="submission" date="2017-01" db="EMBL/GenBank/DDBJ databases">
        <authorList>
            <person name="Varghese N."/>
            <person name="Submissions S."/>
        </authorList>
    </citation>
    <scope>NUCLEOTIDE SEQUENCE [LARGE SCALE GENOMIC DNA]</scope>
    <source>
        <strain evidence="7">DSM 21054</strain>
    </source>
</reference>
<keyword evidence="7" id="KW-1185">Reference proteome</keyword>
<dbReference type="Gene3D" id="1.10.101.10">
    <property type="entry name" value="PGBD-like superfamily/PGBD"/>
    <property type="match status" value="1"/>
</dbReference>
<dbReference type="InterPro" id="IPR036366">
    <property type="entry name" value="PGBDSf"/>
</dbReference>
<sequence length="287" mass="32251">MYLTLYFHEINSTVTMKLHARFQWVIVAFAGMLHWGCSHNPYAATNSNYKTQVKALTATVRDTPAPDSAQPPAYWVGTVNFNLRKPNYVIIHHTAQESCEKTLQTFTLAKSQVSAHYVICKDGMVHHMLDDYLRAWHAGVAQWGGNTDINSSSVGIEIDNNGKDSFTVAQINSLLRLLGRLKRDYNIPTAHFIGHADIAPGRKVDPSGLFPWQQLAQNGYGYWYDTTAVQVPESFNALQALRIIGYNVKDSVAAVRAFKLHFAPADSTAVISDENRKMIFDLVRKYE</sequence>
<dbReference type="CDD" id="cd06583">
    <property type="entry name" value="PGRP"/>
    <property type="match status" value="1"/>
</dbReference>
<proteinExistence type="predicted"/>
<dbReference type="KEGG" id="fln:FLA_0085"/>
<gene>
    <name evidence="6" type="ORF">SAMN05421788_104158</name>
</gene>
<comment type="catalytic activity">
    <reaction evidence="1">
        <text>Hydrolyzes the link between N-acetylmuramoyl residues and L-amino acid residues in certain cell-wall glycopeptides.</text>
        <dbReference type="EC" id="3.5.1.28"/>
    </reaction>
</comment>
<dbReference type="STRING" id="477680.SAMN05421788_104158"/>
<dbReference type="SUPFAM" id="SSF55846">
    <property type="entry name" value="N-acetylmuramoyl-L-alanine amidase-like"/>
    <property type="match status" value="1"/>
</dbReference>
<dbReference type="GO" id="GO:0071555">
    <property type="term" value="P:cell wall organization"/>
    <property type="evidence" value="ECO:0007669"/>
    <property type="project" value="UniProtKB-KW"/>
</dbReference>
<dbReference type="GO" id="GO:0019867">
    <property type="term" value="C:outer membrane"/>
    <property type="evidence" value="ECO:0007669"/>
    <property type="project" value="TreeGrafter"/>
</dbReference>
<dbReference type="GO" id="GO:0008745">
    <property type="term" value="F:N-acetylmuramoyl-L-alanine amidase activity"/>
    <property type="evidence" value="ECO:0007669"/>
    <property type="project" value="UniProtKB-EC"/>
</dbReference>
<dbReference type="PANTHER" id="PTHR30417">
    <property type="entry name" value="N-ACETYLMURAMOYL-L-ALANINE AMIDASE AMID"/>
    <property type="match status" value="1"/>
</dbReference>
<accession>A0A173M989</accession>
<evidence type="ECO:0000256" key="3">
    <source>
        <dbReference type="ARBA" id="ARBA00022801"/>
    </source>
</evidence>
<dbReference type="GO" id="GO:0009254">
    <property type="term" value="P:peptidoglycan turnover"/>
    <property type="evidence" value="ECO:0007669"/>
    <property type="project" value="TreeGrafter"/>
</dbReference>
<keyword evidence="4" id="KW-0961">Cell wall biogenesis/degradation</keyword>
<evidence type="ECO:0000256" key="4">
    <source>
        <dbReference type="ARBA" id="ARBA00023316"/>
    </source>
</evidence>
<dbReference type="AlphaFoldDB" id="A0A173M989"/>
<dbReference type="EC" id="3.5.1.28" evidence="2"/>
<dbReference type="SMART" id="SM00644">
    <property type="entry name" value="Ami_2"/>
    <property type="match status" value="1"/>
</dbReference>
<organism evidence="6 7">
    <name type="scientific">Filimonas lacunae</name>
    <dbReference type="NCBI Taxonomy" id="477680"/>
    <lineage>
        <taxon>Bacteria</taxon>
        <taxon>Pseudomonadati</taxon>
        <taxon>Bacteroidota</taxon>
        <taxon>Chitinophagia</taxon>
        <taxon>Chitinophagales</taxon>
        <taxon>Chitinophagaceae</taxon>
        <taxon>Filimonas</taxon>
    </lineage>
</organism>
<evidence type="ECO:0000256" key="2">
    <source>
        <dbReference type="ARBA" id="ARBA00011901"/>
    </source>
</evidence>
<dbReference type="InterPro" id="IPR036505">
    <property type="entry name" value="Amidase/PGRP_sf"/>
</dbReference>
<evidence type="ECO:0000256" key="1">
    <source>
        <dbReference type="ARBA" id="ARBA00001561"/>
    </source>
</evidence>
<evidence type="ECO:0000259" key="5">
    <source>
        <dbReference type="SMART" id="SM00644"/>
    </source>
</evidence>
<dbReference type="EMBL" id="FTOR01000004">
    <property type="protein sequence ID" value="SIT15398.1"/>
    <property type="molecule type" value="Genomic_DNA"/>
</dbReference>
<name>A0A173M989_9BACT</name>
<protein>
    <recommendedName>
        <fullName evidence="2">N-acetylmuramoyl-L-alanine amidase</fullName>
        <ecNumber evidence="2">3.5.1.28</ecNumber>
    </recommendedName>
</protein>